<dbReference type="AlphaFoldDB" id="A0A1B0CFE6"/>
<dbReference type="Gene3D" id="3.30.470.10">
    <property type="match status" value="1"/>
</dbReference>
<dbReference type="PROSITE" id="PS00770">
    <property type="entry name" value="AA_TRANSFER_CLASS_4"/>
    <property type="match status" value="1"/>
</dbReference>
<dbReference type="FunFam" id="3.30.470.10:FF:000002">
    <property type="entry name" value="Branched-chain-amino-acid aminotransferase"/>
    <property type="match status" value="1"/>
</dbReference>
<comment type="catalytic activity">
    <reaction evidence="11">
        <text>L-leucine + 2-oxoglutarate = 4-methyl-2-oxopentanoate + L-glutamate</text>
        <dbReference type="Rhea" id="RHEA:18321"/>
        <dbReference type="ChEBI" id="CHEBI:16810"/>
        <dbReference type="ChEBI" id="CHEBI:17865"/>
        <dbReference type="ChEBI" id="CHEBI:29985"/>
        <dbReference type="ChEBI" id="CHEBI:57427"/>
        <dbReference type="EC" id="2.6.1.42"/>
    </reaction>
</comment>
<dbReference type="GO" id="GO:0009099">
    <property type="term" value="P:L-valine biosynthetic process"/>
    <property type="evidence" value="ECO:0007669"/>
    <property type="project" value="TreeGrafter"/>
</dbReference>
<keyword evidence="4 11" id="KW-0028">Amino-acid biosynthesis</keyword>
<evidence type="ECO:0000313" key="14">
    <source>
        <dbReference type="Proteomes" id="UP000092461"/>
    </source>
</evidence>
<dbReference type="InterPro" id="IPR018300">
    <property type="entry name" value="Aminotrans_IV_CS"/>
</dbReference>
<evidence type="ECO:0000256" key="9">
    <source>
        <dbReference type="RuleBase" id="RU004106"/>
    </source>
</evidence>
<evidence type="ECO:0000256" key="5">
    <source>
        <dbReference type="ARBA" id="ARBA00022679"/>
    </source>
</evidence>
<dbReference type="InterPro" id="IPR033939">
    <property type="entry name" value="BCAT_family"/>
</dbReference>
<evidence type="ECO:0000256" key="8">
    <source>
        <dbReference type="PIRSR" id="PIRSR006468-1"/>
    </source>
</evidence>
<sequence>MVIRSKHLCRRVLENQHKLCQFLQQQLRLCSSNAARPAAAFANQDEDTSIKITKQFTSTATSLLEPIEHAPNVGQQFSYSDLSVRLAAPHELQTKPDVDEMGFGKFFTDHMLKIFHHQSLGGWQKPEITPLENLVMHPAAKVFHYAVELFEGMKAYRGVDGKIRLFRPDMNMKRMNLTARRCGLPTFEGLELVKCLARLVSIDQEWVPHTECASLYIRPTLIGIEPTLGVASSDSALLYTILSPVGAYFGPKSTGGVSLLADPQYVRAWPGGAGDRKLGSNYAPTIYVQQAAAKKGLQQVLWLYGEDHELTEVGVMNVFMVYINDHGEKELITPPLNGLILPGVTRDSILELSRSWGQYKVREGKITMKMVKQLVKEERLLEIFGAGTACVVCPVQSINYLGEELHIPTLEQEKPVYEQLRVTMTDIQYGKMDHPWALVID</sequence>
<dbReference type="EMBL" id="AJWK01010033">
    <property type="status" value="NOT_ANNOTATED_CDS"/>
    <property type="molecule type" value="Genomic_DNA"/>
</dbReference>
<accession>A0A1B0CFE6</accession>
<dbReference type="InterPro" id="IPR036038">
    <property type="entry name" value="Aminotransferase-like"/>
</dbReference>
<reference evidence="14" key="1">
    <citation type="submission" date="2012-05" db="EMBL/GenBank/DDBJ databases">
        <title>Whole Genome Assembly of Lutzomyia longipalpis.</title>
        <authorList>
            <person name="Richards S."/>
            <person name="Qu C."/>
            <person name="Dillon R."/>
            <person name="Worley K."/>
            <person name="Scherer S."/>
            <person name="Batterton M."/>
            <person name="Taylor A."/>
            <person name="Hawes A."/>
            <person name="Hernandez B."/>
            <person name="Kovar C."/>
            <person name="Mandapat C."/>
            <person name="Pham C."/>
            <person name="Qu C."/>
            <person name="Jing C."/>
            <person name="Bess C."/>
            <person name="Bandaranaike D."/>
            <person name="Ngo D."/>
            <person name="Ongeri F."/>
            <person name="Arias F."/>
            <person name="Lara F."/>
            <person name="Weissenberger G."/>
            <person name="Kamau G."/>
            <person name="Han H."/>
            <person name="Shen H."/>
            <person name="Dinh H."/>
            <person name="Khalil I."/>
            <person name="Jones J."/>
            <person name="Shafer J."/>
            <person name="Jayaseelan J."/>
            <person name="Quiroz J."/>
            <person name="Blankenburg K."/>
            <person name="Nguyen L."/>
            <person name="Jackson L."/>
            <person name="Francisco L."/>
            <person name="Tang L.-Y."/>
            <person name="Pu L.-L."/>
            <person name="Perales L."/>
            <person name="Lorensuhewa L."/>
            <person name="Munidasa M."/>
            <person name="Coyle M."/>
            <person name="Taylor M."/>
            <person name="Puazo M."/>
            <person name="Firestine M."/>
            <person name="Scheel M."/>
            <person name="Javaid M."/>
            <person name="Wang M."/>
            <person name="Li M."/>
            <person name="Tabassum N."/>
            <person name="Saada N."/>
            <person name="Osuji N."/>
            <person name="Aqrawi P."/>
            <person name="Fu Q."/>
            <person name="Thornton R."/>
            <person name="Raj R."/>
            <person name="Goodspeed R."/>
            <person name="Mata R."/>
            <person name="Najjar R."/>
            <person name="Gubbala S."/>
            <person name="Lee S."/>
            <person name="Denson S."/>
            <person name="Patil S."/>
            <person name="Macmil S."/>
            <person name="Qi S."/>
            <person name="Matskevitch T."/>
            <person name="Palculict T."/>
            <person name="Mathew T."/>
            <person name="Vee V."/>
            <person name="Velamala V."/>
            <person name="Korchina V."/>
            <person name="Cai W."/>
            <person name="Liu W."/>
            <person name="Dai W."/>
            <person name="Zou X."/>
            <person name="Zhu Y."/>
            <person name="Zhang Y."/>
            <person name="Wu Y.-Q."/>
            <person name="Xin Y."/>
            <person name="Nazarath L."/>
            <person name="Kovar C."/>
            <person name="Han Y."/>
            <person name="Muzny D."/>
            <person name="Gibbs R."/>
        </authorList>
    </citation>
    <scope>NUCLEOTIDE SEQUENCE [LARGE SCALE GENOMIC DNA]</scope>
    <source>
        <strain evidence="14">Jacobina</strain>
    </source>
</reference>
<evidence type="ECO:0000256" key="11">
    <source>
        <dbReference type="RuleBase" id="RU004517"/>
    </source>
</evidence>
<dbReference type="InterPro" id="IPR001544">
    <property type="entry name" value="Aminotrans_IV"/>
</dbReference>
<evidence type="ECO:0000256" key="7">
    <source>
        <dbReference type="ARBA" id="ARBA00023304"/>
    </source>
</evidence>
<name>A0A1B0CFE6_LUTLO</name>
<dbReference type="SUPFAM" id="SSF56752">
    <property type="entry name" value="D-aminoacid aminotransferase-like PLP-dependent enzymes"/>
    <property type="match status" value="1"/>
</dbReference>
<keyword evidence="3 11" id="KW-0032">Aminotransferase</keyword>
<evidence type="ECO:0000256" key="2">
    <source>
        <dbReference type="ARBA" id="ARBA00009320"/>
    </source>
</evidence>
<evidence type="ECO:0000256" key="10">
    <source>
        <dbReference type="RuleBase" id="RU004516"/>
    </source>
</evidence>
<dbReference type="Gene3D" id="3.20.10.10">
    <property type="entry name" value="D-amino Acid Aminotransferase, subunit A, domain 2"/>
    <property type="match status" value="1"/>
</dbReference>
<comment type="similarity">
    <text evidence="2 9">Belongs to the class-IV pyridoxal-phosphate-dependent aminotransferase family.</text>
</comment>
<dbReference type="PIRSF" id="PIRSF006468">
    <property type="entry name" value="BCAT1"/>
    <property type="match status" value="1"/>
</dbReference>
<protein>
    <recommendedName>
        <fullName evidence="11">Branched-chain-amino-acid aminotransferase</fullName>
        <ecNumber evidence="11">2.6.1.42</ecNumber>
    </recommendedName>
</protein>
<dbReference type="EC" id="2.6.1.42" evidence="11"/>
<dbReference type="VEuPathDB" id="VectorBase:LLONM1_003916"/>
<comment type="cofactor">
    <cofactor evidence="1 10">
        <name>pyridoxal 5'-phosphate</name>
        <dbReference type="ChEBI" id="CHEBI:597326"/>
    </cofactor>
</comment>
<comment type="catalytic activity">
    <reaction evidence="11">
        <text>L-valine + 2-oxoglutarate = 3-methyl-2-oxobutanoate + L-glutamate</text>
        <dbReference type="Rhea" id="RHEA:24813"/>
        <dbReference type="ChEBI" id="CHEBI:11851"/>
        <dbReference type="ChEBI" id="CHEBI:16810"/>
        <dbReference type="ChEBI" id="CHEBI:29985"/>
        <dbReference type="ChEBI" id="CHEBI:57762"/>
        <dbReference type="EC" id="2.6.1.42"/>
    </reaction>
</comment>
<dbReference type="InterPro" id="IPR043131">
    <property type="entry name" value="BCAT-like_N"/>
</dbReference>
<keyword evidence="6 10" id="KW-0663">Pyridoxal phosphate</keyword>
<dbReference type="Proteomes" id="UP000092461">
    <property type="component" value="Unassembled WGS sequence"/>
</dbReference>
<organism evidence="13 14">
    <name type="scientific">Lutzomyia longipalpis</name>
    <name type="common">Sand fly</name>
    <dbReference type="NCBI Taxonomy" id="7200"/>
    <lineage>
        <taxon>Eukaryota</taxon>
        <taxon>Metazoa</taxon>
        <taxon>Ecdysozoa</taxon>
        <taxon>Arthropoda</taxon>
        <taxon>Hexapoda</taxon>
        <taxon>Insecta</taxon>
        <taxon>Pterygota</taxon>
        <taxon>Neoptera</taxon>
        <taxon>Endopterygota</taxon>
        <taxon>Diptera</taxon>
        <taxon>Nematocera</taxon>
        <taxon>Psychodoidea</taxon>
        <taxon>Psychodidae</taxon>
        <taxon>Lutzomyia</taxon>
        <taxon>Lutzomyia</taxon>
    </lineage>
</organism>
<dbReference type="GO" id="GO:0005739">
    <property type="term" value="C:mitochondrion"/>
    <property type="evidence" value="ECO:0007669"/>
    <property type="project" value="TreeGrafter"/>
</dbReference>
<comment type="catalytic activity">
    <reaction evidence="11">
        <text>L-isoleucine + 2-oxoglutarate = (S)-3-methyl-2-oxopentanoate + L-glutamate</text>
        <dbReference type="Rhea" id="RHEA:24801"/>
        <dbReference type="ChEBI" id="CHEBI:16810"/>
        <dbReference type="ChEBI" id="CHEBI:29985"/>
        <dbReference type="ChEBI" id="CHEBI:35146"/>
        <dbReference type="ChEBI" id="CHEBI:58045"/>
        <dbReference type="EC" id="2.6.1.42"/>
    </reaction>
</comment>
<evidence type="ECO:0000313" key="12">
    <source>
        <dbReference type="EMBL" id="MBC1169741.1"/>
    </source>
</evidence>
<dbReference type="NCBIfam" id="NF009897">
    <property type="entry name" value="PRK13357.1"/>
    <property type="match status" value="1"/>
</dbReference>
<dbReference type="GO" id="GO:0004084">
    <property type="term" value="F:branched-chain-amino-acid transaminase activity"/>
    <property type="evidence" value="ECO:0007669"/>
    <property type="project" value="UniProtKB-EC"/>
</dbReference>
<dbReference type="CDD" id="cd01557">
    <property type="entry name" value="BCAT_beta_family"/>
    <property type="match status" value="1"/>
</dbReference>
<dbReference type="InterPro" id="IPR043132">
    <property type="entry name" value="BCAT-like_C"/>
</dbReference>
<dbReference type="EMBL" id="GITU01001038">
    <property type="protein sequence ID" value="MBC1169741.1"/>
    <property type="molecule type" value="Transcribed_RNA"/>
</dbReference>
<proteinExistence type="inferred from homology"/>
<keyword evidence="14" id="KW-1185">Reference proteome</keyword>
<dbReference type="EnsemblMetazoa" id="LLOJ003067-RA">
    <property type="protein sequence ID" value="LLOJ003067-PA"/>
    <property type="gene ID" value="LLOJ003067"/>
</dbReference>
<keyword evidence="7 11" id="KW-0100">Branched-chain amino acid biosynthesis</keyword>
<evidence type="ECO:0000256" key="1">
    <source>
        <dbReference type="ARBA" id="ARBA00001933"/>
    </source>
</evidence>
<evidence type="ECO:0000256" key="4">
    <source>
        <dbReference type="ARBA" id="ARBA00022605"/>
    </source>
</evidence>
<dbReference type="InterPro" id="IPR005786">
    <property type="entry name" value="B_amino_transII"/>
</dbReference>
<dbReference type="FunFam" id="3.20.10.10:FF:000004">
    <property type="entry name" value="Branched-chain-amino-acid aminotransferase"/>
    <property type="match status" value="1"/>
</dbReference>
<evidence type="ECO:0000256" key="6">
    <source>
        <dbReference type="ARBA" id="ARBA00022898"/>
    </source>
</evidence>
<evidence type="ECO:0000313" key="13">
    <source>
        <dbReference type="EnsemblMetazoa" id="LLOJ003067-PA"/>
    </source>
</evidence>
<dbReference type="PANTHER" id="PTHR11825">
    <property type="entry name" value="SUBGROUP IIII AMINOTRANSFERASE"/>
    <property type="match status" value="1"/>
</dbReference>
<dbReference type="VEuPathDB" id="VectorBase:LLOJ003067"/>
<evidence type="ECO:0000256" key="3">
    <source>
        <dbReference type="ARBA" id="ARBA00022576"/>
    </source>
</evidence>
<feature type="modified residue" description="N6-(pyridoxal phosphate)lysine" evidence="8">
    <location>
        <position position="277"/>
    </location>
</feature>
<reference evidence="13" key="3">
    <citation type="submission" date="2020-05" db="UniProtKB">
        <authorList>
            <consortium name="EnsemblMetazoa"/>
        </authorList>
    </citation>
    <scope>IDENTIFICATION</scope>
    <source>
        <strain evidence="13">Jacobina</strain>
    </source>
</reference>
<dbReference type="Pfam" id="PF01063">
    <property type="entry name" value="Aminotran_4"/>
    <property type="match status" value="1"/>
</dbReference>
<dbReference type="NCBIfam" id="TIGR01123">
    <property type="entry name" value="ilvE_II"/>
    <property type="match status" value="1"/>
</dbReference>
<dbReference type="GO" id="GO:0009098">
    <property type="term" value="P:L-leucine biosynthetic process"/>
    <property type="evidence" value="ECO:0007669"/>
    <property type="project" value="TreeGrafter"/>
</dbReference>
<keyword evidence="5 11" id="KW-0808">Transferase</keyword>
<reference evidence="12" key="2">
    <citation type="journal article" date="2020" name="BMC">
        <title>Leishmania infection induces a limited differential gene expression in the sand fly midgut.</title>
        <authorList>
            <person name="Coutinho-Abreu I.V."/>
            <person name="Serafim T.D."/>
            <person name="Meneses C."/>
            <person name="Kamhawi S."/>
            <person name="Oliveira F."/>
            <person name="Valenzuela J.G."/>
        </authorList>
    </citation>
    <scope>NUCLEOTIDE SEQUENCE</scope>
    <source>
        <strain evidence="12">Jacobina</strain>
        <tissue evidence="12">Midgut</tissue>
    </source>
</reference>
<dbReference type="PANTHER" id="PTHR11825:SF44">
    <property type="entry name" value="BRANCHED-CHAIN-AMINO-ACID AMINOTRANSFERASE"/>
    <property type="match status" value="1"/>
</dbReference>